<dbReference type="Pfam" id="PF07690">
    <property type="entry name" value="MFS_1"/>
    <property type="match status" value="1"/>
</dbReference>
<feature type="transmembrane region" description="Helical" evidence="5">
    <location>
        <begin position="48"/>
        <end position="64"/>
    </location>
</feature>
<evidence type="ECO:0000256" key="4">
    <source>
        <dbReference type="ARBA" id="ARBA00023136"/>
    </source>
</evidence>
<dbReference type="PANTHER" id="PTHR23501:SF87">
    <property type="entry name" value="SIDEROPHORE IRON TRANSPORTER 2"/>
    <property type="match status" value="1"/>
</dbReference>
<proteinExistence type="predicted"/>
<feature type="transmembrane region" description="Helical" evidence="5">
    <location>
        <begin position="173"/>
        <end position="192"/>
    </location>
</feature>
<name>A0A9P6KFK4_9FUNG</name>
<dbReference type="EMBL" id="JAABOA010000821">
    <property type="protein sequence ID" value="KAF9583073.1"/>
    <property type="molecule type" value="Genomic_DNA"/>
</dbReference>
<evidence type="ECO:0000259" key="6">
    <source>
        <dbReference type="PROSITE" id="PS50850"/>
    </source>
</evidence>
<keyword evidence="8" id="KW-1185">Reference proteome</keyword>
<feature type="transmembrane region" description="Helical" evidence="5">
    <location>
        <begin position="290"/>
        <end position="308"/>
    </location>
</feature>
<evidence type="ECO:0000256" key="2">
    <source>
        <dbReference type="ARBA" id="ARBA00022692"/>
    </source>
</evidence>
<feature type="transmembrane region" description="Helical" evidence="5">
    <location>
        <begin position="395"/>
        <end position="415"/>
    </location>
</feature>
<feature type="transmembrane region" description="Helical" evidence="5">
    <location>
        <begin position="136"/>
        <end position="161"/>
    </location>
</feature>
<dbReference type="InterPro" id="IPR036259">
    <property type="entry name" value="MFS_trans_sf"/>
</dbReference>
<feature type="domain" description="Major facilitator superfamily (MFS) profile" evidence="6">
    <location>
        <begin position="51"/>
        <end position="554"/>
    </location>
</feature>
<dbReference type="InterPro" id="IPR020846">
    <property type="entry name" value="MFS_dom"/>
</dbReference>
<feature type="transmembrane region" description="Helical" evidence="5">
    <location>
        <begin position="529"/>
        <end position="549"/>
    </location>
</feature>
<feature type="transmembrane region" description="Helical" evidence="5">
    <location>
        <begin position="110"/>
        <end position="130"/>
    </location>
</feature>
<comment type="caution">
    <text evidence="7">The sequence shown here is derived from an EMBL/GenBank/DDBJ whole genome shotgun (WGS) entry which is preliminary data.</text>
</comment>
<dbReference type="SUPFAM" id="SSF103473">
    <property type="entry name" value="MFS general substrate transporter"/>
    <property type="match status" value="1"/>
</dbReference>
<dbReference type="Proteomes" id="UP000780801">
    <property type="component" value="Unassembled WGS sequence"/>
</dbReference>
<evidence type="ECO:0000256" key="3">
    <source>
        <dbReference type="ARBA" id="ARBA00022989"/>
    </source>
</evidence>
<feature type="transmembrane region" description="Helical" evidence="5">
    <location>
        <begin position="421"/>
        <end position="445"/>
    </location>
</feature>
<organism evidence="7 8">
    <name type="scientific">Lunasporangiospora selenospora</name>
    <dbReference type="NCBI Taxonomy" id="979761"/>
    <lineage>
        <taxon>Eukaryota</taxon>
        <taxon>Fungi</taxon>
        <taxon>Fungi incertae sedis</taxon>
        <taxon>Mucoromycota</taxon>
        <taxon>Mortierellomycotina</taxon>
        <taxon>Mortierellomycetes</taxon>
        <taxon>Mortierellales</taxon>
        <taxon>Mortierellaceae</taxon>
        <taxon>Lunasporangiospora</taxon>
    </lineage>
</organism>
<sequence>MSNYPPPTTEYPAMGYPNTVIVVTQAQVPVITSQSKILDRSLFTRKEYLILCAGVLIQAFMYSFEVNLMYNALGYVTGYFTASSIATILPVILQIISAALVPLYTKVSDVFGRAESLTAAMVLYLVGYAIQGNSQAFAHLAIGQIFYGMGSTGMLTLTQVLIADTTKLINRGIMFSLWDLPSAINIFTTQVLADPMTIPKGDDPKDKWRQVYLTVGVLSLVGAIAVLVPLWYLQRKAERKAPQVHQRRSLMWLLHEFDVVGALLITLAMSLTLLPMILAKSFQGNWENPSILGMFFSGIFFFILLILWEAKYTDKPIMSMKIWSNPTAFGGLVVCMMMTVMAAMNWQYFTLYLVVSRNLSFGDALMLERGYQVAYLVFQFITALMMKRWNITRPFVWIGIFIHTAGIGMMIPARLPTSSDALVVISQTIVGAAGGMANIASNVLVTGVVAKKDVATVVGATQIMGSFGSAFGAALAGGVWTQYLPTRLAKHITGPYDEYLSMNDPLTYIPGLDPTTKAQLVEAYSDSQLLMSIISCALAVTACGCALMMKPIDLHADQPDDEPEATGAIVMDENLVDGKIEVK</sequence>
<dbReference type="OrthoDB" id="4078873at2759"/>
<evidence type="ECO:0000313" key="8">
    <source>
        <dbReference type="Proteomes" id="UP000780801"/>
    </source>
</evidence>
<feature type="transmembrane region" description="Helical" evidence="5">
    <location>
        <begin position="457"/>
        <end position="480"/>
    </location>
</feature>
<evidence type="ECO:0000313" key="7">
    <source>
        <dbReference type="EMBL" id="KAF9583073.1"/>
    </source>
</evidence>
<feature type="transmembrane region" description="Helical" evidence="5">
    <location>
        <begin position="76"/>
        <end position="103"/>
    </location>
</feature>
<dbReference type="Gene3D" id="1.20.1250.20">
    <property type="entry name" value="MFS general substrate transporter like domains"/>
    <property type="match status" value="2"/>
</dbReference>
<feature type="transmembrane region" description="Helical" evidence="5">
    <location>
        <begin position="329"/>
        <end position="349"/>
    </location>
</feature>
<feature type="transmembrane region" description="Helical" evidence="5">
    <location>
        <begin position="212"/>
        <end position="233"/>
    </location>
</feature>
<feature type="transmembrane region" description="Helical" evidence="5">
    <location>
        <begin position="253"/>
        <end position="278"/>
    </location>
</feature>
<comment type="subcellular location">
    <subcellularLocation>
        <location evidence="1">Membrane</location>
        <topology evidence="1">Multi-pass membrane protein</topology>
    </subcellularLocation>
</comment>
<keyword evidence="2 5" id="KW-0812">Transmembrane</keyword>
<dbReference type="InterPro" id="IPR011701">
    <property type="entry name" value="MFS"/>
</dbReference>
<evidence type="ECO:0000256" key="1">
    <source>
        <dbReference type="ARBA" id="ARBA00004141"/>
    </source>
</evidence>
<dbReference type="AlphaFoldDB" id="A0A9P6KFK4"/>
<gene>
    <name evidence="7" type="ORF">BGW38_010313</name>
</gene>
<dbReference type="GO" id="GO:0005886">
    <property type="term" value="C:plasma membrane"/>
    <property type="evidence" value="ECO:0007669"/>
    <property type="project" value="TreeGrafter"/>
</dbReference>
<reference evidence="7" key="1">
    <citation type="journal article" date="2020" name="Fungal Divers.">
        <title>Resolving the Mortierellaceae phylogeny through synthesis of multi-gene phylogenetics and phylogenomics.</title>
        <authorList>
            <person name="Vandepol N."/>
            <person name="Liber J."/>
            <person name="Desiro A."/>
            <person name="Na H."/>
            <person name="Kennedy M."/>
            <person name="Barry K."/>
            <person name="Grigoriev I.V."/>
            <person name="Miller A.N."/>
            <person name="O'Donnell K."/>
            <person name="Stajich J.E."/>
            <person name="Bonito G."/>
        </authorList>
    </citation>
    <scope>NUCLEOTIDE SEQUENCE</scope>
    <source>
        <strain evidence="7">KOD1015</strain>
    </source>
</reference>
<dbReference type="PANTHER" id="PTHR23501">
    <property type="entry name" value="MAJOR FACILITATOR SUPERFAMILY"/>
    <property type="match status" value="1"/>
</dbReference>
<protein>
    <recommendedName>
        <fullName evidence="6">Major facilitator superfamily (MFS) profile domain-containing protein</fullName>
    </recommendedName>
</protein>
<dbReference type="PROSITE" id="PS50850">
    <property type="entry name" value="MFS"/>
    <property type="match status" value="1"/>
</dbReference>
<keyword evidence="4 5" id="KW-0472">Membrane</keyword>
<evidence type="ECO:0000256" key="5">
    <source>
        <dbReference type="SAM" id="Phobius"/>
    </source>
</evidence>
<dbReference type="GO" id="GO:0022857">
    <property type="term" value="F:transmembrane transporter activity"/>
    <property type="evidence" value="ECO:0007669"/>
    <property type="project" value="InterPro"/>
</dbReference>
<feature type="transmembrane region" description="Helical" evidence="5">
    <location>
        <begin position="369"/>
        <end position="386"/>
    </location>
</feature>
<accession>A0A9P6KFK4</accession>
<keyword evidence="3 5" id="KW-1133">Transmembrane helix</keyword>